<dbReference type="EMBL" id="CAJVAX010000020">
    <property type="protein sequence ID" value="CAG7653520.1"/>
    <property type="molecule type" value="Genomic_DNA"/>
</dbReference>
<gene>
    <name evidence="2" type="ORF">SBRY_60170</name>
</gene>
<keyword evidence="3" id="KW-1185">Reference proteome</keyword>
<feature type="region of interest" description="Disordered" evidence="1">
    <location>
        <begin position="1"/>
        <end position="116"/>
    </location>
</feature>
<comment type="caution">
    <text evidence="2">The sequence shown here is derived from an EMBL/GenBank/DDBJ whole genome shotgun (WGS) entry which is preliminary data.</text>
</comment>
<evidence type="ECO:0000313" key="3">
    <source>
        <dbReference type="Proteomes" id="UP001153328"/>
    </source>
</evidence>
<reference evidence="2" key="1">
    <citation type="submission" date="2021-06" db="EMBL/GenBank/DDBJ databases">
        <authorList>
            <person name="Arsene-Ploetze F."/>
        </authorList>
    </citation>
    <scope>NUCLEOTIDE SEQUENCE</scope>
    <source>
        <strain evidence="2">SBRY1</strain>
    </source>
</reference>
<dbReference type="Proteomes" id="UP001153328">
    <property type="component" value="Unassembled WGS sequence"/>
</dbReference>
<feature type="compositionally biased region" description="Basic and acidic residues" evidence="1">
    <location>
        <begin position="43"/>
        <end position="55"/>
    </location>
</feature>
<evidence type="ECO:0000256" key="1">
    <source>
        <dbReference type="SAM" id="MobiDB-lite"/>
    </source>
</evidence>
<name>A0A9W4H611_9ACTN</name>
<proteinExistence type="predicted"/>
<accession>A0A9W4H611</accession>
<dbReference type="AlphaFoldDB" id="A0A9W4H611"/>
<sequence>MAGRGTRPSAETVSRKADPRTQRTDARALAVAGRGTRPSAETVSRKADQEGRGLRGDPQGRVGVPPRRSSGGELREQPTTGGRSRNRRSGQPGGNTPAPQGLVTRNGGADPTQGLRPGRVNALIARVRCGICA</sequence>
<evidence type="ECO:0000313" key="2">
    <source>
        <dbReference type="EMBL" id="CAG7653520.1"/>
    </source>
</evidence>
<organism evidence="2 3">
    <name type="scientific">Actinacidiphila bryophytorum</name>
    <dbReference type="NCBI Taxonomy" id="1436133"/>
    <lineage>
        <taxon>Bacteria</taxon>
        <taxon>Bacillati</taxon>
        <taxon>Actinomycetota</taxon>
        <taxon>Actinomycetes</taxon>
        <taxon>Kitasatosporales</taxon>
        <taxon>Streptomycetaceae</taxon>
        <taxon>Actinacidiphila</taxon>
    </lineage>
</organism>
<feature type="compositionally biased region" description="Basic and acidic residues" evidence="1">
    <location>
        <begin position="13"/>
        <end position="26"/>
    </location>
</feature>
<protein>
    <submittedName>
        <fullName evidence="2">Uncharacterized protein</fullName>
    </submittedName>
</protein>